<evidence type="ECO:0000256" key="3">
    <source>
        <dbReference type="ARBA" id="ARBA00038335"/>
    </source>
</evidence>
<comment type="similarity">
    <text evidence="3">Belongs to the UTP5 family.</text>
</comment>
<dbReference type="AlphaFoldDB" id="A0A132A8N5"/>
<name>A0A132A8N5_SARSC</name>
<keyword evidence="2" id="KW-0539">Nucleus</keyword>
<dbReference type="Pfam" id="PF04003">
    <property type="entry name" value="Utp12"/>
    <property type="match status" value="1"/>
</dbReference>
<dbReference type="GO" id="GO:0000462">
    <property type="term" value="P:maturation of SSU-rRNA from tricistronic rRNA transcript (SSU-rRNA, 5.8S rRNA, LSU-rRNA)"/>
    <property type="evidence" value="ECO:0007669"/>
    <property type="project" value="TreeGrafter"/>
</dbReference>
<evidence type="ECO:0000313" key="7">
    <source>
        <dbReference type="Proteomes" id="UP000616769"/>
    </source>
</evidence>
<dbReference type="OrthoDB" id="30195at2759"/>
<dbReference type="GO" id="GO:0005730">
    <property type="term" value="C:nucleolus"/>
    <property type="evidence" value="ECO:0007669"/>
    <property type="project" value="TreeGrafter"/>
</dbReference>
<feature type="domain" description="Small-subunit processome Utp12" evidence="5">
    <location>
        <begin position="262"/>
        <end position="366"/>
    </location>
</feature>
<comment type="caution">
    <text evidence="6">The sequence shown here is derived from an EMBL/GenBank/DDBJ whole genome shotgun (WGS) entry which is preliminary data.</text>
</comment>
<feature type="region of interest" description="Disordered" evidence="4">
    <location>
        <begin position="386"/>
        <end position="470"/>
    </location>
</feature>
<evidence type="ECO:0000313" key="6">
    <source>
        <dbReference type="EMBL" id="KPM07239.1"/>
    </source>
</evidence>
<dbReference type="PANTHER" id="PTHR44267:SF1">
    <property type="entry name" value="WD REPEAT-CONTAINING PROTEIN 43"/>
    <property type="match status" value="1"/>
</dbReference>
<reference evidence="6 7" key="1">
    <citation type="journal article" date="2015" name="Parasit. Vectors">
        <title>Draft genome of the scabies mite.</title>
        <authorList>
            <person name="Rider S.D.Jr."/>
            <person name="Morgan M.S."/>
            <person name="Arlian L.G."/>
        </authorList>
    </citation>
    <scope>NUCLEOTIDE SEQUENCE [LARGE SCALE GENOMIC DNA]</scope>
    <source>
        <strain evidence="6">Arlian Lab</strain>
    </source>
</reference>
<feature type="compositionally biased region" description="Acidic residues" evidence="4">
    <location>
        <begin position="390"/>
        <end position="454"/>
    </location>
</feature>
<comment type="subcellular location">
    <subcellularLocation>
        <location evidence="1">Nucleus</location>
    </subcellularLocation>
</comment>
<dbReference type="InterPro" id="IPR007148">
    <property type="entry name" value="SSU_processome_Utp12"/>
</dbReference>
<proteinExistence type="inferred from homology"/>
<feature type="compositionally biased region" description="Basic residues" evidence="4">
    <location>
        <begin position="460"/>
        <end position="470"/>
    </location>
</feature>
<evidence type="ECO:0000259" key="5">
    <source>
        <dbReference type="Pfam" id="PF04003"/>
    </source>
</evidence>
<dbReference type="EMBL" id="JXLN01011420">
    <property type="protein sequence ID" value="KPM07239.1"/>
    <property type="molecule type" value="Genomic_DNA"/>
</dbReference>
<sequence>MICGPMAPKFRIEIRIKLIFKNNLSNGSLSNRKKKEHQDAEKLIPFLYAHRTSHNLHPDKAVHQFNSTSIIYGSVEKPMFEILSLHECENLCKFSEIPNQGIIYKDPSLLKSMSFISAPKIINMSTETKIKHFSPSSIQTVAIGPFNIAPNQPVFNNINEKISNNNEVFRDDKNNNLVISPKKSTDKSNSIEIPVNGDDIKFDHHNADKIEDMTLDDRLKLIERNKNQIDVGSKSSVTVSKSKKPQSTDSLVNILIQGLQSNDVKMLSTVLQNENSDSVISNTVKRLPIEFVPILLNQLQNELCRNGENYSNYLKWITLLLRHKISYLMTIPNISEKFSPLNQLLNARTTVLDKCYQLKGRLDLILTQTKIESKKEKISFMKPKITYESDSSDDSDLDLDTRDDSEENDQIDDFDLENEDESEHLSEDENDEESEQSDDNDEDDRNESEDESDNESNNRSVKRKKTALKE</sequence>
<organism evidence="6 7">
    <name type="scientific">Sarcoptes scabiei</name>
    <name type="common">Itch mite</name>
    <name type="synonym">Acarus scabiei</name>
    <dbReference type="NCBI Taxonomy" id="52283"/>
    <lineage>
        <taxon>Eukaryota</taxon>
        <taxon>Metazoa</taxon>
        <taxon>Ecdysozoa</taxon>
        <taxon>Arthropoda</taxon>
        <taxon>Chelicerata</taxon>
        <taxon>Arachnida</taxon>
        <taxon>Acari</taxon>
        <taxon>Acariformes</taxon>
        <taxon>Sarcoptiformes</taxon>
        <taxon>Astigmata</taxon>
        <taxon>Psoroptidia</taxon>
        <taxon>Sarcoptoidea</taxon>
        <taxon>Sarcoptidae</taxon>
        <taxon>Sarcoptinae</taxon>
        <taxon>Sarcoptes</taxon>
    </lineage>
</organism>
<dbReference type="PANTHER" id="PTHR44267">
    <property type="entry name" value="WD REPEAT-CONTAINING PROTEIN 43"/>
    <property type="match status" value="1"/>
</dbReference>
<evidence type="ECO:0000256" key="1">
    <source>
        <dbReference type="ARBA" id="ARBA00004123"/>
    </source>
</evidence>
<dbReference type="VEuPathDB" id="VectorBase:SSCA003558"/>
<evidence type="ECO:0000256" key="2">
    <source>
        <dbReference type="ARBA" id="ARBA00023242"/>
    </source>
</evidence>
<gene>
    <name evidence="6" type="ORF">QR98_0057280</name>
</gene>
<dbReference type="InterPro" id="IPR052414">
    <property type="entry name" value="U3_snoRNA-assoc_WDR"/>
</dbReference>
<protein>
    <submittedName>
        <fullName evidence="6">WD repeat-containing protein 43-like protein</fullName>
    </submittedName>
</protein>
<accession>A0A132A8N5</accession>
<evidence type="ECO:0000256" key="4">
    <source>
        <dbReference type="SAM" id="MobiDB-lite"/>
    </source>
</evidence>
<dbReference type="Proteomes" id="UP000616769">
    <property type="component" value="Unassembled WGS sequence"/>
</dbReference>